<keyword evidence="3" id="KW-0325">Glycoprotein</keyword>
<dbReference type="GO" id="GO:0006642">
    <property type="term" value="P:triglyceride mobilization"/>
    <property type="evidence" value="ECO:0007669"/>
    <property type="project" value="TreeGrafter"/>
</dbReference>
<dbReference type="GO" id="GO:0120020">
    <property type="term" value="F:cholesterol transfer activity"/>
    <property type="evidence" value="ECO:0007669"/>
    <property type="project" value="TreeGrafter"/>
</dbReference>
<reference evidence="5" key="1">
    <citation type="submission" date="2025-08" db="UniProtKB">
        <authorList>
            <consortium name="Ensembl"/>
        </authorList>
    </citation>
    <scope>IDENTIFICATION</scope>
</reference>
<accession>A0A3Q3QR30</accession>
<dbReference type="PANTHER" id="PTHR13769:SF6">
    <property type="entry name" value="APOLIPOPROTEIN B-100"/>
    <property type="match status" value="1"/>
</dbReference>
<keyword evidence="2" id="KW-0964">Secreted</keyword>
<comment type="subcellular location">
    <subcellularLocation>
        <location evidence="1">Secreted</location>
    </subcellularLocation>
</comment>
<name>A0A3Q3QR30_MONAL</name>
<dbReference type="PANTHER" id="PTHR13769">
    <property type="entry name" value="APOLIPOPROTEIN B"/>
    <property type="match status" value="1"/>
</dbReference>
<dbReference type="STRING" id="43700.ENSMALP00000018161"/>
<keyword evidence="6" id="KW-1185">Reference proteome</keyword>
<evidence type="ECO:0000256" key="3">
    <source>
        <dbReference type="ARBA" id="ARBA00023180"/>
    </source>
</evidence>
<proteinExistence type="predicted"/>
<dbReference type="GO" id="GO:0034359">
    <property type="term" value="C:mature chylomicron"/>
    <property type="evidence" value="ECO:0007669"/>
    <property type="project" value="TreeGrafter"/>
</dbReference>
<dbReference type="GO" id="GO:0030301">
    <property type="term" value="P:cholesterol transport"/>
    <property type="evidence" value="ECO:0007669"/>
    <property type="project" value="TreeGrafter"/>
</dbReference>
<dbReference type="Pfam" id="PF06448">
    <property type="entry name" value="DUF1081"/>
    <property type="match status" value="1"/>
</dbReference>
<dbReference type="GO" id="GO:0042632">
    <property type="term" value="P:cholesterol homeostasis"/>
    <property type="evidence" value="ECO:0007669"/>
    <property type="project" value="TreeGrafter"/>
</dbReference>
<dbReference type="Proteomes" id="UP000261600">
    <property type="component" value="Unplaced"/>
</dbReference>
<evidence type="ECO:0000313" key="6">
    <source>
        <dbReference type="Proteomes" id="UP000261600"/>
    </source>
</evidence>
<organism evidence="5 6">
    <name type="scientific">Monopterus albus</name>
    <name type="common">Swamp eel</name>
    <dbReference type="NCBI Taxonomy" id="43700"/>
    <lineage>
        <taxon>Eukaryota</taxon>
        <taxon>Metazoa</taxon>
        <taxon>Chordata</taxon>
        <taxon>Craniata</taxon>
        <taxon>Vertebrata</taxon>
        <taxon>Euteleostomi</taxon>
        <taxon>Actinopterygii</taxon>
        <taxon>Neopterygii</taxon>
        <taxon>Teleostei</taxon>
        <taxon>Neoteleostei</taxon>
        <taxon>Acanthomorphata</taxon>
        <taxon>Anabantaria</taxon>
        <taxon>Synbranchiformes</taxon>
        <taxon>Synbranchidae</taxon>
        <taxon>Monopterus</taxon>
    </lineage>
</organism>
<reference evidence="5" key="2">
    <citation type="submission" date="2025-09" db="UniProtKB">
        <authorList>
            <consortium name="Ensembl"/>
        </authorList>
    </citation>
    <scope>IDENTIFICATION</scope>
</reference>
<evidence type="ECO:0000256" key="1">
    <source>
        <dbReference type="ARBA" id="ARBA00004613"/>
    </source>
</evidence>
<feature type="domain" description="Lipid transport open beta-sheet" evidence="4">
    <location>
        <begin position="7"/>
        <end position="42"/>
    </location>
</feature>
<dbReference type="GO" id="GO:0034362">
    <property type="term" value="C:low-density lipoprotein particle"/>
    <property type="evidence" value="ECO:0007669"/>
    <property type="project" value="TreeGrafter"/>
</dbReference>
<evidence type="ECO:0000313" key="5">
    <source>
        <dbReference type="Ensembl" id="ENSMALP00000018161.1"/>
    </source>
</evidence>
<dbReference type="InterPro" id="IPR052418">
    <property type="entry name" value="Apolipoprotein_B"/>
</dbReference>
<dbReference type="GO" id="GO:0042953">
    <property type="term" value="P:lipoprotein transport"/>
    <property type="evidence" value="ECO:0007669"/>
    <property type="project" value="TreeGrafter"/>
</dbReference>
<dbReference type="InterPro" id="IPR009454">
    <property type="entry name" value="Lipid_transpt_open_b-sht"/>
</dbReference>
<sequence length="2979" mass="334902">MYLHILYIKGTGEHSTEATASLKYNRNKNIFTTEVVIPDYDVEAGIKLAVRNAKGKKMHDVTIDVTNKNIPQLTLVGHTRLEVELKSDLDSDIQRFRDSHRQLQQLIDAVLDQKVANTDMKLRHIVTKGTEVGGLFVCLLFGMKKKLTFRNNFQTYNLQPQLLTFIRHMHLIAFFYIYSALRKYSAPLNFDKMAISLPLALGGKKSEEVNIPTILSIPLLDIPEIGLHIPANNYPLPSFTVPPCLDFFVPLLGLAQASTKINSNFYTWEGFISGGNNTVDVPEYVVQYKAMAQSPFNMLSYKLEGKYLKIPVNRRGDNNLKYILNSSFSHCLIDTSFSILETLRVTNKFNAKANYKIEVSSPMGLQASIYYSAQSTSTLESHEVSGDGNVEGLLKIGSFYTNTSYTNSYNLRPLDKQGRGQSTLQIDSPVMQVHNMIHGVYANSELNIVSKTSAQKGILKNVAELKYKDAQLTLKSNTVATAMGKLLTNKVELGVSSHMAILRIESQTDEDTNRVYSLITGSLDLNGLELHSEGSATFDTGRGLHKASVMVGRNGLTMSGTNSIQCSPVTVENIFNGAIDNDGASLSSTTKAMAEESKGELCIEGKITAEEASLYGVLKGHAYDATTRTIMNVVLNQRGLTFTSYTMGTVKQMKTENSHTLSITLWTLALLSKTSNFICEDIYYEQDTKVDMKPFLISSDITNDLRFYDISLNNEGHMKLEPIKMDLSGSMRGAYGEQHNIKHTYEFTYDNMAGTMKYNVSGAVMEAQLSHNCELEFAGLSSKLNCKAKINSEPLHLDGTIRTMALPFSLTLDAFVSSDGEMNLYGKHTGHLYSKFLVKAEPLALACSHDSQVSTTHMLPSGETSTNLDSKVDSILTPSDQSLTWKVKSKMNNHAYNHDINTYNNPLKIGFEFSGAMLTDLFSKLSKNKSSLPEVQEFSMAGFLKYDKNSNCHIIEIPFIKKFPPTFEKLKNTVMEALESLQQFIISLDINQLIANFRANLGSLPMHVSDFMREMDLENKVNQVKTKLDYLINEFSVTLDDLELVMSTLRKNLENIVIDVATKIRDLILRLEDYIKAGHLAEKITTVLSQIGNQLRAFDEKYKIKQSLVRALHATEDIFRQINLQKLTASSAAWLKDLDSKYRILEKIKDKLFEMKQTIENFDVNKFFQDIKDYLLSFDLAMYVEQLSYKIPSAEIANVIESMNDVIVNWIDEYEIPKKLNAVYFYIRDLLLKYSLDDKFKELMDQIVILIKGLKIEETVQSVVDALKAVNFEFVYNKIMQFLGSVTSQLRAIDFKKSFSYINESISSMLKSLKDFDYSVFVDETNKKIAELTDYINKQIEIYEIVQKIEALRAFFRELQSSIFTYLDELKNTKVADALKKLKDVIDTTFYNDIKIKVQDILEDTRQRILDMDIREEIHSYLRRASESYSNIVAYISAQFNQLIELISNVVKDNEIISKMKKALDVIMVALKRAEIEVASFTLPLTDLAIPAFKVNLNKLQEIGIPAQILVPEFTILNSYTIPAFTIDFEKIKAKIIAIIDDIRGFEIQMPDPEEIFGDLKVLYLSKLPDFTFPGITLSEIKISPIHIPKLNLKEFEITVLPIPEIKLPEVSSGICIPFFGKLNGEFRVNSPLYALLATGKIENSAATPKNPQFKATITSHAKSPIEHLEYTFEATALFETPRMKKLLFLETMKATYMAFSINHEGSLTLTGSSAEASAKTTTKATTQMYMADLVSNIALTLKNGISAVTDTSYSHNLEIPSIEISSKVSVKQNITAAVKAGRITITGETTGNGSWSVQDYSDEGTHKSNIEFSINFNTANLTLVGETDCKAVKLKKTLTAESLMLSHVTVQARCETETPSVKKSVIVVNGEAHSGDLKVVLTVFHDAEFIGSVIGSMSNSLEFMAHPFEIVLDTKSKVNTKIFLPLKLTGKVDLQHDYRVMLNSEKQRVCWFALARFNQYKYNHNFTAENNEIDIFFHSSAKGEANLDFLTVPLSVPETIVPYLKIKTPEVRDLSLWEHAGFKTLLTTPQQSFEMNLKLHYYKNPDTHSFELHLEPVYSAISDNANIIQAQFEQYRDKVVAFLKESYNQAKSQYIKHKIDTSGLPPRIFTVPGYKIPILNIGVSSFRAELPAFSYFIPKEVSTTSFKVPALGFSVPSYTLVIPSLTFPVIHIPETLSEIKLPTFTLPDIQNNIVIPAMGNVTFDFSFRSTVNILSANVGLYNSDIVAQFGASSASVFDILNGKTDGTTSLTRKRGIKFSTTLSMEHINVEANHECAVSLTKRSMEASVMNTAKIILPFLNLELNQDLTGNIKSKPNIASKKKLKYMFNIPLIESVGKGNIDINWGKKHKRILNNNILQFDLNKDLALEVSLQRMFITVDYTSNNNVDVVSFNTNGRHIIKGELDFVPLTTVKITLNISASQPSSFGHARLTESINLTISSEKQSFTWSGKEQLASVIHACDVLVSSDESEVRMDLIRSVEGHLAFLKSVKLSVYQKTLWDVFKFDQVTNMENLQFLNISSSILYTKSVDEIPHSIRTVDIENPNVSNHLTLPPVISLPAFDVPFTNLHVEPLTIDPKNFNIPKVITTTAFEIMLPGLPIISVPSYRIYVQYLQGKMSFVSMKVPLNEIKVSSFTLPKSFNIGEHTFELNEITSHISSFELPIIGIPEQKIAIPEIALHLPLSVFIPAFGALSATLKVSSPIYNVSTTTSIEKKDSSLLSSLNSIRASTMAFLDYDFSGKIGIHSTLHYLIREFYVNWESRHTINVDITSQTFADASFRFASRKDGITAFVSSPSSGFLGLHLQGRSPSQLYGKLFSCYMKLILQTSWKWDFLHDVIEGTKDRIPAMANAVLKFINNYHTAHFGFDLNRGGMKLKNTVSSVTERAYREVYMSFNMLQSIIKYFEDQRKDMSRRASDSLMFMSVQDVIDSLAHENTKVFKHSKDKIYVLLDAVIQVLNDTKFTVPGSEERISSLELFQQV</sequence>
<dbReference type="Ensembl" id="ENSMALT00000018510.1">
    <property type="protein sequence ID" value="ENSMALP00000018161.1"/>
    <property type="gene ID" value="ENSMALG00000012658.1"/>
</dbReference>
<protein>
    <recommendedName>
        <fullName evidence="4">Lipid transport open beta-sheet domain-containing protein</fullName>
    </recommendedName>
</protein>
<dbReference type="GO" id="GO:0050750">
    <property type="term" value="F:low-density lipoprotein particle receptor binding"/>
    <property type="evidence" value="ECO:0007669"/>
    <property type="project" value="TreeGrafter"/>
</dbReference>
<evidence type="ECO:0000259" key="4">
    <source>
        <dbReference type="Pfam" id="PF06448"/>
    </source>
</evidence>
<dbReference type="GO" id="GO:0034361">
    <property type="term" value="C:very-low-density lipoprotein particle"/>
    <property type="evidence" value="ECO:0007669"/>
    <property type="project" value="TreeGrafter"/>
</dbReference>
<evidence type="ECO:0000256" key="2">
    <source>
        <dbReference type="ARBA" id="ARBA00022525"/>
    </source>
</evidence>